<keyword evidence="3" id="KW-1185">Reference proteome</keyword>
<dbReference type="Pfam" id="PF13304">
    <property type="entry name" value="AAA_21"/>
    <property type="match status" value="1"/>
</dbReference>
<proteinExistence type="predicted"/>
<dbReference type="SUPFAM" id="SSF52540">
    <property type="entry name" value="P-loop containing nucleoside triphosphate hydrolases"/>
    <property type="match status" value="1"/>
</dbReference>
<reference evidence="2 3" key="1">
    <citation type="submission" date="2015-12" db="EMBL/GenBank/DDBJ databases">
        <title>Genome sequence of Mucilaginibacter gotjawali.</title>
        <authorList>
            <person name="Lee J.S."/>
            <person name="Lee K.C."/>
            <person name="Kim K.K."/>
            <person name="Lee B.W."/>
        </authorList>
    </citation>
    <scope>NUCLEOTIDE SEQUENCE [LARGE SCALE GENOMIC DNA]</scope>
    <source>
        <strain evidence="2 3">SA3-7</strain>
    </source>
</reference>
<protein>
    <recommendedName>
        <fullName evidence="1">ATPase AAA-type core domain-containing protein</fullName>
    </recommendedName>
</protein>
<dbReference type="InterPro" id="IPR051396">
    <property type="entry name" value="Bact_Antivir_Def_Nuclease"/>
</dbReference>
<organism evidence="2 3">
    <name type="scientific">Mucilaginibacter gotjawali</name>
    <dbReference type="NCBI Taxonomy" id="1550579"/>
    <lineage>
        <taxon>Bacteria</taxon>
        <taxon>Pseudomonadati</taxon>
        <taxon>Bacteroidota</taxon>
        <taxon>Sphingobacteriia</taxon>
        <taxon>Sphingobacteriales</taxon>
        <taxon>Sphingobacteriaceae</taxon>
        <taxon>Mucilaginibacter</taxon>
    </lineage>
</organism>
<dbReference type="KEGG" id="mgot:MgSA37_01553"/>
<dbReference type="EMBL" id="AP017313">
    <property type="protein sequence ID" value="BAU53386.1"/>
    <property type="molecule type" value="Genomic_DNA"/>
</dbReference>
<dbReference type="AlphaFoldDB" id="A0A0X8X0E7"/>
<dbReference type="PANTHER" id="PTHR43581:SF4">
    <property type="entry name" value="ATP_GTP PHOSPHATASE"/>
    <property type="match status" value="1"/>
</dbReference>
<dbReference type="GO" id="GO:0016887">
    <property type="term" value="F:ATP hydrolysis activity"/>
    <property type="evidence" value="ECO:0007669"/>
    <property type="project" value="InterPro"/>
</dbReference>
<dbReference type="Gene3D" id="3.40.50.300">
    <property type="entry name" value="P-loop containing nucleotide triphosphate hydrolases"/>
    <property type="match status" value="1"/>
</dbReference>
<evidence type="ECO:0000313" key="2">
    <source>
        <dbReference type="EMBL" id="BAU53386.1"/>
    </source>
</evidence>
<evidence type="ECO:0000313" key="3">
    <source>
        <dbReference type="Proteomes" id="UP000218263"/>
    </source>
</evidence>
<sequence length="381" mass="44450">MRLLSLSYKDVSFNWELEKSYFNELTLLVGASGVGKTLILKAINNLKDVALGKSNNGIEWEVEFMTIEGIHYKWTGEFENRGRFIFPDFDSKESQKNPPSIIREKIFRNDIEIVNRSESELFFKGEKTLKLPQQKSIIYLLKEEEVIGAAYNAFNKIIFSDQSDSQSVNLVFRMPNLTKLNKYETIEEIKKSDEQIIDKLFFCYQIKDKVFFQIKDRFIDIFPNVEDIKVEPLEEDLMGDRFFSFLKDSPFIQIKEVGVDKWIQQTKISSGMFRTLIHISELYLSPEGTIFLIDEFENSLGINCIDELTTDILESSKQLQFIITSHHPYIINNIHFSNWKLVTRKAGIVKTKNAQDYNIGDSKHEAFMQLLQLEEFQTGQE</sequence>
<feature type="domain" description="ATPase AAA-type core" evidence="1">
    <location>
        <begin position="25"/>
        <end position="332"/>
    </location>
</feature>
<dbReference type="Proteomes" id="UP000218263">
    <property type="component" value="Chromosome"/>
</dbReference>
<dbReference type="InterPro" id="IPR027417">
    <property type="entry name" value="P-loop_NTPase"/>
</dbReference>
<gene>
    <name evidence="2" type="ORF">MgSA37_01553</name>
</gene>
<name>A0A0X8X0E7_9SPHI</name>
<dbReference type="InterPro" id="IPR003959">
    <property type="entry name" value="ATPase_AAA_core"/>
</dbReference>
<accession>A0A0X8X0E7</accession>
<dbReference type="PANTHER" id="PTHR43581">
    <property type="entry name" value="ATP/GTP PHOSPHATASE"/>
    <property type="match status" value="1"/>
</dbReference>
<dbReference type="GO" id="GO:0005524">
    <property type="term" value="F:ATP binding"/>
    <property type="evidence" value="ECO:0007669"/>
    <property type="project" value="InterPro"/>
</dbReference>
<evidence type="ECO:0000259" key="1">
    <source>
        <dbReference type="Pfam" id="PF13304"/>
    </source>
</evidence>